<proteinExistence type="predicted"/>
<dbReference type="RefSeq" id="WP_129992518.1">
    <property type="nucleotide sequence ID" value="NZ_QOHL01000002.1"/>
</dbReference>
<reference evidence="1 2" key="1">
    <citation type="submission" date="2018-06" db="EMBL/GenBank/DDBJ databases">
        <title>Complete Genome Sequence of Ehrlichia minasensis Isolated From Cattle.</title>
        <authorList>
            <person name="Aguiar D.M."/>
            <person name="Araujo J.P.A.Jr."/>
            <person name="Nakazato L."/>
            <person name="Bard E."/>
            <person name="Cabezas-Cruz A."/>
        </authorList>
    </citation>
    <scope>NUCLEOTIDE SEQUENCE [LARGE SCALE GENOMIC DNA]</scope>
    <source>
        <strain evidence="1 2">B11</strain>
    </source>
</reference>
<organism evidence="1 2">
    <name type="scientific">Ehrlichia minasensis</name>
    <dbReference type="NCBI Taxonomy" id="1242993"/>
    <lineage>
        <taxon>Bacteria</taxon>
        <taxon>Pseudomonadati</taxon>
        <taxon>Pseudomonadota</taxon>
        <taxon>Alphaproteobacteria</taxon>
        <taxon>Rickettsiales</taxon>
        <taxon>Anaplasmataceae</taxon>
        <taxon>Ehrlichia</taxon>
    </lineage>
</organism>
<protein>
    <submittedName>
        <fullName evidence="1">Uncharacterized protein</fullName>
    </submittedName>
</protein>
<keyword evidence="2" id="KW-1185">Reference proteome</keyword>
<sequence length="191" mass="21795">MQLIFLFKDDIPTLVPKNVCKYNKALDRYESEEPNLNLTVPLGLDNPDSQFRHLYNTVFDRYCIATSVSFDYDILFLFGRNRSGVNQYIVCCITSSDLRNIIKYGLVLQPGTLISAGGMMVERPIEEHSLALFEMFCDKIKIAGNRESTRSFRIDFFNDKGECFDYKCKNAALSEISVDTAGNDVYIMSLT</sequence>
<name>A0A4Q6I8M0_9RICK</name>
<accession>A0A4Q6I8M0</accession>
<dbReference type="AlphaFoldDB" id="A0A4Q6I8M0"/>
<comment type="caution">
    <text evidence="1">The sequence shown here is derived from an EMBL/GenBank/DDBJ whole genome shotgun (WGS) entry which is preliminary data.</text>
</comment>
<gene>
    <name evidence="1" type="ORF">DRF75_01160</name>
</gene>
<dbReference type="Proteomes" id="UP000293377">
    <property type="component" value="Unassembled WGS sequence"/>
</dbReference>
<evidence type="ECO:0000313" key="1">
    <source>
        <dbReference type="EMBL" id="RZB13076.1"/>
    </source>
</evidence>
<evidence type="ECO:0000313" key="2">
    <source>
        <dbReference type="Proteomes" id="UP000293377"/>
    </source>
</evidence>
<dbReference type="EMBL" id="QOHL01000002">
    <property type="protein sequence ID" value="RZB13076.1"/>
    <property type="molecule type" value="Genomic_DNA"/>
</dbReference>